<dbReference type="AlphaFoldDB" id="A0ABC9CIN7"/>
<keyword evidence="6" id="KW-0597">Phosphoprotein</keyword>
<dbReference type="InterPro" id="IPR000719">
    <property type="entry name" value="Prot_kinase_dom"/>
</dbReference>
<dbReference type="PROSITE" id="PS50011">
    <property type="entry name" value="PROTEIN_KINASE_DOM"/>
    <property type="match status" value="1"/>
</dbReference>
<evidence type="ECO:0000256" key="1">
    <source>
        <dbReference type="ARBA" id="ARBA00004162"/>
    </source>
</evidence>
<gene>
    <name evidence="24" type="ORF">URODEC1_LOCUS75657</name>
</gene>
<dbReference type="InterPro" id="IPR013210">
    <property type="entry name" value="LRR_N_plant-typ"/>
</dbReference>
<evidence type="ECO:0000313" key="25">
    <source>
        <dbReference type="Proteomes" id="UP001497457"/>
    </source>
</evidence>
<evidence type="ECO:0000256" key="9">
    <source>
        <dbReference type="ARBA" id="ARBA00022692"/>
    </source>
</evidence>
<comment type="subcellular location">
    <subcellularLocation>
        <location evidence="1">Cell membrane</location>
        <topology evidence="1">Single-pass membrane protein</topology>
    </subcellularLocation>
</comment>
<dbReference type="GO" id="GO:0005524">
    <property type="term" value="F:ATP binding"/>
    <property type="evidence" value="ECO:0007669"/>
    <property type="project" value="UniProtKB-KW"/>
</dbReference>
<evidence type="ECO:0000256" key="10">
    <source>
        <dbReference type="ARBA" id="ARBA00022729"/>
    </source>
</evidence>
<dbReference type="InterPro" id="IPR051716">
    <property type="entry name" value="Plant_RL_S/T_kinase"/>
</dbReference>
<dbReference type="PROSITE" id="PS51450">
    <property type="entry name" value="LRR"/>
    <property type="match status" value="1"/>
</dbReference>
<dbReference type="PANTHER" id="PTHR48053:SF6">
    <property type="entry name" value="PROTEIN KINASE DOMAIN-CONTAINING PROTEIN"/>
    <property type="match status" value="1"/>
</dbReference>
<comment type="catalytic activity">
    <reaction evidence="19">
        <text>L-threonyl-[protein] + ATP = O-phospho-L-threonyl-[protein] + ADP + H(+)</text>
        <dbReference type="Rhea" id="RHEA:46608"/>
        <dbReference type="Rhea" id="RHEA-COMP:11060"/>
        <dbReference type="Rhea" id="RHEA-COMP:11605"/>
        <dbReference type="ChEBI" id="CHEBI:15378"/>
        <dbReference type="ChEBI" id="CHEBI:30013"/>
        <dbReference type="ChEBI" id="CHEBI:30616"/>
        <dbReference type="ChEBI" id="CHEBI:61977"/>
        <dbReference type="ChEBI" id="CHEBI:456216"/>
        <dbReference type="EC" id="2.7.11.1"/>
    </reaction>
</comment>
<evidence type="ECO:0000256" key="8">
    <source>
        <dbReference type="ARBA" id="ARBA00022679"/>
    </source>
</evidence>
<dbReference type="Pfam" id="PF13516">
    <property type="entry name" value="LRR_6"/>
    <property type="match status" value="1"/>
</dbReference>
<keyword evidence="18" id="KW-0325">Glycoprotein</keyword>
<feature type="domain" description="Protein kinase" evidence="23">
    <location>
        <begin position="464"/>
        <end position="845"/>
    </location>
</feature>
<dbReference type="Pfam" id="PF00560">
    <property type="entry name" value="LRR_1"/>
    <property type="match status" value="4"/>
</dbReference>
<evidence type="ECO:0000256" key="12">
    <source>
        <dbReference type="ARBA" id="ARBA00022741"/>
    </source>
</evidence>
<keyword evidence="25" id="KW-1185">Reference proteome</keyword>
<keyword evidence="15 21" id="KW-1133">Transmembrane helix</keyword>
<keyword evidence="12" id="KW-0547">Nucleotide-binding</keyword>
<dbReference type="InterPro" id="IPR011009">
    <property type="entry name" value="Kinase-like_dom_sf"/>
</dbReference>
<dbReference type="FunFam" id="1.10.510.10:FF:000358">
    <property type="entry name" value="Putative leucine-rich repeat receptor-like serine/threonine-protein kinase"/>
    <property type="match status" value="1"/>
</dbReference>
<dbReference type="PANTHER" id="PTHR48053">
    <property type="entry name" value="LEUCINE RICH REPEAT FAMILY PROTEIN, EXPRESSED"/>
    <property type="match status" value="1"/>
</dbReference>
<keyword evidence="14" id="KW-0067">ATP-binding</keyword>
<evidence type="ECO:0000256" key="16">
    <source>
        <dbReference type="ARBA" id="ARBA00023136"/>
    </source>
</evidence>
<keyword evidence="8" id="KW-0808">Transferase</keyword>
<protein>
    <recommendedName>
        <fullName evidence="3">non-specific serine/threonine protein kinase</fullName>
        <ecNumber evidence="3">2.7.11.1</ecNumber>
    </recommendedName>
</protein>
<evidence type="ECO:0000256" key="21">
    <source>
        <dbReference type="SAM" id="Phobius"/>
    </source>
</evidence>
<evidence type="ECO:0000256" key="5">
    <source>
        <dbReference type="ARBA" id="ARBA00022527"/>
    </source>
</evidence>
<dbReference type="InterPro" id="IPR001611">
    <property type="entry name" value="Leu-rich_rpt"/>
</dbReference>
<evidence type="ECO:0000256" key="18">
    <source>
        <dbReference type="ARBA" id="ARBA00023180"/>
    </source>
</evidence>
<organism evidence="24 25">
    <name type="scientific">Urochloa decumbens</name>
    <dbReference type="NCBI Taxonomy" id="240449"/>
    <lineage>
        <taxon>Eukaryota</taxon>
        <taxon>Viridiplantae</taxon>
        <taxon>Streptophyta</taxon>
        <taxon>Embryophyta</taxon>
        <taxon>Tracheophyta</taxon>
        <taxon>Spermatophyta</taxon>
        <taxon>Magnoliopsida</taxon>
        <taxon>Liliopsida</taxon>
        <taxon>Poales</taxon>
        <taxon>Poaceae</taxon>
        <taxon>PACMAD clade</taxon>
        <taxon>Panicoideae</taxon>
        <taxon>Panicodae</taxon>
        <taxon>Paniceae</taxon>
        <taxon>Melinidinae</taxon>
        <taxon>Urochloa</taxon>
    </lineage>
</organism>
<dbReference type="InterPro" id="IPR032675">
    <property type="entry name" value="LRR_dom_sf"/>
</dbReference>
<proteinExistence type="inferred from homology"/>
<keyword evidence="10 22" id="KW-0732">Signal</keyword>
<keyword evidence="13" id="KW-0418">Kinase</keyword>
<keyword evidence="11" id="KW-0677">Repeat</keyword>
<dbReference type="Pfam" id="PF13855">
    <property type="entry name" value="LRR_8"/>
    <property type="match status" value="3"/>
</dbReference>
<dbReference type="FunFam" id="3.80.10.10:FF:000383">
    <property type="entry name" value="Leucine-rich repeat receptor protein kinase EMS1"/>
    <property type="match status" value="1"/>
</dbReference>
<comment type="catalytic activity">
    <reaction evidence="20">
        <text>L-seryl-[protein] + ATP = O-phospho-L-seryl-[protein] + ADP + H(+)</text>
        <dbReference type="Rhea" id="RHEA:17989"/>
        <dbReference type="Rhea" id="RHEA-COMP:9863"/>
        <dbReference type="Rhea" id="RHEA-COMP:11604"/>
        <dbReference type="ChEBI" id="CHEBI:15378"/>
        <dbReference type="ChEBI" id="CHEBI:29999"/>
        <dbReference type="ChEBI" id="CHEBI:30616"/>
        <dbReference type="ChEBI" id="CHEBI:83421"/>
        <dbReference type="ChEBI" id="CHEBI:456216"/>
        <dbReference type="EC" id="2.7.11.1"/>
    </reaction>
</comment>
<evidence type="ECO:0000256" key="6">
    <source>
        <dbReference type="ARBA" id="ARBA00022553"/>
    </source>
</evidence>
<keyword evidence="16 21" id="KW-0472">Membrane</keyword>
<dbReference type="Pfam" id="PF08263">
    <property type="entry name" value="LRRNT_2"/>
    <property type="match status" value="1"/>
</dbReference>
<evidence type="ECO:0000256" key="22">
    <source>
        <dbReference type="SAM" id="SignalP"/>
    </source>
</evidence>
<dbReference type="SMART" id="SM00365">
    <property type="entry name" value="LRR_SD22"/>
    <property type="match status" value="5"/>
</dbReference>
<dbReference type="Gene3D" id="3.80.10.10">
    <property type="entry name" value="Ribonuclease Inhibitor"/>
    <property type="match status" value="4"/>
</dbReference>
<dbReference type="SUPFAM" id="SSF56112">
    <property type="entry name" value="Protein kinase-like (PK-like)"/>
    <property type="match status" value="1"/>
</dbReference>
<dbReference type="InterPro" id="IPR003591">
    <property type="entry name" value="Leu-rich_rpt_typical-subtyp"/>
</dbReference>
<dbReference type="Proteomes" id="UP001497457">
    <property type="component" value="Chromosome 3rd"/>
</dbReference>
<evidence type="ECO:0000256" key="19">
    <source>
        <dbReference type="ARBA" id="ARBA00047899"/>
    </source>
</evidence>
<dbReference type="SUPFAM" id="SSF52058">
    <property type="entry name" value="L domain-like"/>
    <property type="match status" value="2"/>
</dbReference>
<dbReference type="GO" id="GO:0005886">
    <property type="term" value="C:plasma membrane"/>
    <property type="evidence" value="ECO:0007669"/>
    <property type="project" value="UniProtKB-SubCell"/>
</dbReference>
<name>A0ABC9CIN7_9POAL</name>
<dbReference type="SMART" id="SM00369">
    <property type="entry name" value="LRR_TYP"/>
    <property type="match status" value="11"/>
</dbReference>
<dbReference type="SMART" id="SM00220">
    <property type="entry name" value="S_TKc"/>
    <property type="match status" value="1"/>
</dbReference>
<evidence type="ECO:0000256" key="3">
    <source>
        <dbReference type="ARBA" id="ARBA00012513"/>
    </source>
</evidence>
<evidence type="ECO:0000256" key="7">
    <source>
        <dbReference type="ARBA" id="ARBA00022614"/>
    </source>
</evidence>
<keyword evidence="17" id="KW-0675">Receptor</keyword>
<evidence type="ECO:0000313" key="24">
    <source>
        <dbReference type="EMBL" id="CAL5020917.1"/>
    </source>
</evidence>
<evidence type="ECO:0000259" key="23">
    <source>
        <dbReference type="PROSITE" id="PS50011"/>
    </source>
</evidence>
<dbReference type="Pfam" id="PF00069">
    <property type="entry name" value="Pkinase"/>
    <property type="match status" value="1"/>
</dbReference>
<evidence type="ECO:0000256" key="17">
    <source>
        <dbReference type="ARBA" id="ARBA00023170"/>
    </source>
</evidence>
<keyword evidence="4" id="KW-1003">Cell membrane</keyword>
<keyword evidence="5" id="KW-0723">Serine/threonine-protein kinase</keyword>
<sequence>MTSVLPKQPAKHDMYIVLPLLLLLYGGANIHCSTVHESSQDLRPLLDFKQGITSDPYGALSNWTMSSHFCRWNGIICRSKRRPLRVLSLALTGKSLSGQISSSIGNLTFLKYLDLSYNNFFGPLLILGGLQQLQDLYLNDNNFFSGSLPVLGGLQQLQYLFLNSNNLTGIIPDELTNCSNLNYLDTSSNSLVGSISPKFGLLSNLVFVSFASNHLEGSIPSELSQPRNLEYLILGGNRLSGEIPHSIFGLSSLKSLSLDYNMLDKASLPPNIGELLPNLIQLTLENNSFEGPIPTSLGSILGLKMLDLSLNNFSGQIPTSLGKLSNLTVLNLNNNQLVARDKQDWEFLNALRNCRSLTRLMLADNKLQGSIPEQIPQDIGKLTALTRLGLGDNYFSGTIEIWIEKLKSLQVLHLESNNFTGPIPSSISNLTQLIHLSLYKNQIQGPIPSSLGNLPHLLHLDLSYNNLQGYIPPNFGNLEQLILFDLSHNNLQGDITLDISELKQLTDLRLSSNKFSGEIPDTFGKCQQLETLLMDQNDLIGNIPLSIKGLQSLKSLNLSHNNLSGTIPTILEDLSLLNKLDLSYNHLQGEIPMNGVFANATAISLNDNWGLCGGAMDLHMPACSAVSQVIEWKHYLTILLILVFGFMSLGMSIYVIYPGKKAPRRPIVHCDLKPNNILLDDDMNAHLGDFGIASLVVDSKSIAIGHLSSCSNSLAVRGTIGYIAPEYAQTVHASTCGDVYSFGILLLEIIIGKRPTDSMFEGGLSITSFVERNFPDQVLHIIDPHLQEECKGFIKSTAVETENGVYRCVLSLVQVALACTRPLPRERMNMREVAINLNAIRKSYVAAIK</sequence>
<evidence type="ECO:0000256" key="13">
    <source>
        <dbReference type="ARBA" id="ARBA00022777"/>
    </source>
</evidence>
<dbReference type="EMBL" id="OZ075113">
    <property type="protein sequence ID" value="CAL5020917.1"/>
    <property type="molecule type" value="Genomic_DNA"/>
</dbReference>
<comment type="similarity">
    <text evidence="2">Belongs to the protein kinase superfamily. Ser/Thr protein kinase family.</text>
</comment>
<evidence type="ECO:0000256" key="20">
    <source>
        <dbReference type="ARBA" id="ARBA00048679"/>
    </source>
</evidence>
<evidence type="ECO:0000256" key="4">
    <source>
        <dbReference type="ARBA" id="ARBA00022475"/>
    </source>
</evidence>
<evidence type="ECO:0000256" key="11">
    <source>
        <dbReference type="ARBA" id="ARBA00022737"/>
    </source>
</evidence>
<keyword evidence="7" id="KW-0433">Leucine-rich repeat</keyword>
<evidence type="ECO:0000256" key="15">
    <source>
        <dbReference type="ARBA" id="ARBA00022989"/>
    </source>
</evidence>
<feature type="transmembrane region" description="Helical" evidence="21">
    <location>
        <begin position="635"/>
        <end position="657"/>
    </location>
</feature>
<accession>A0ABC9CIN7</accession>
<feature type="chain" id="PRO_5044812043" description="non-specific serine/threonine protein kinase" evidence="22">
    <location>
        <begin position="29"/>
        <end position="849"/>
    </location>
</feature>
<keyword evidence="9 21" id="KW-0812">Transmembrane</keyword>
<dbReference type="Gene3D" id="1.10.510.10">
    <property type="entry name" value="Transferase(Phosphotransferase) domain 1"/>
    <property type="match status" value="1"/>
</dbReference>
<evidence type="ECO:0000256" key="14">
    <source>
        <dbReference type="ARBA" id="ARBA00022840"/>
    </source>
</evidence>
<feature type="signal peptide" evidence="22">
    <location>
        <begin position="1"/>
        <end position="28"/>
    </location>
</feature>
<evidence type="ECO:0000256" key="2">
    <source>
        <dbReference type="ARBA" id="ARBA00008684"/>
    </source>
</evidence>
<dbReference type="GO" id="GO:0004674">
    <property type="term" value="F:protein serine/threonine kinase activity"/>
    <property type="evidence" value="ECO:0007669"/>
    <property type="project" value="UniProtKB-KW"/>
</dbReference>
<dbReference type="InterPro" id="IPR008271">
    <property type="entry name" value="Ser/Thr_kinase_AS"/>
</dbReference>
<dbReference type="PRINTS" id="PR00019">
    <property type="entry name" value="LEURICHRPT"/>
</dbReference>
<dbReference type="PROSITE" id="PS00108">
    <property type="entry name" value="PROTEIN_KINASE_ST"/>
    <property type="match status" value="1"/>
</dbReference>
<dbReference type="FunFam" id="3.80.10.10:FF:000288">
    <property type="entry name" value="LRR receptor-like serine/threonine-protein kinase EFR"/>
    <property type="match status" value="1"/>
</dbReference>
<reference evidence="24" key="1">
    <citation type="submission" date="2024-10" db="EMBL/GenBank/DDBJ databases">
        <authorList>
            <person name="Ryan C."/>
        </authorList>
    </citation>
    <scope>NUCLEOTIDE SEQUENCE [LARGE SCALE GENOMIC DNA]</scope>
</reference>
<dbReference type="FunFam" id="3.80.10.10:FF:000095">
    <property type="entry name" value="LRR receptor-like serine/threonine-protein kinase GSO1"/>
    <property type="match status" value="1"/>
</dbReference>
<dbReference type="EC" id="2.7.11.1" evidence="3"/>